<accession>A0A4Z1CH98</accession>
<dbReference type="AlphaFoldDB" id="A0A4Z1CH98"/>
<dbReference type="Proteomes" id="UP000297496">
    <property type="component" value="Unassembled WGS sequence"/>
</dbReference>
<reference evidence="3 4" key="1">
    <citation type="submission" date="2019-04" db="EMBL/GenBank/DDBJ databases">
        <title>Three New Species of Nocardioides, Nocardioides euryhalodurans sp. nov., Nocardioides seonyuensis sp. nov. and Nocardioides eburneoflavus sp. nov. Isolated from Soil.</title>
        <authorList>
            <person name="Roh S.G."/>
            <person name="Lee C."/>
            <person name="Kim M.-K."/>
            <person name="Kim S.B."/>
        </authorList>
    </citation>
    <scope>NUCLEOTIDE SEQUENCE [LARGE SCALE GENOMIC DNA]</scope>
    <source>
        <strain evidence="3 4">MMS17-SY213</strain>
    </source>
</reference>
<dbReference type="GO" id="GO:0016787">
    <property type="term" value="F:hydrolase activity"/>
    <property type="evidence" value="ECO:0007669"/>
    <property type="project" value="UniProtKB-KW"/>
</dbReference>
<protein>
    <submittedName>
        <fullName evidence="3">Class A beta-lactamase-related serine hydrolase</fullName>
    </submittedName>
</protein>
<sequence length="378" mass="40171">MSRARGPSSPTDARPTSVVTASADPASVLDALVASGRDPGCAVAVVRDGSVDVDHTAGTTDGRREWTSDTLVMTYSVAKPFAALAVLDVVAEGALGLDDAVTTVWPEYGVAGKSGTTLRHLLSHQAGLPTFGPEAAGVAYDDRETLVALLARSAPVHRPGAGVAEHALTYGHLLDEVVRRATGEDLAARFARICAAAGWDLHLRLEVADLGRVATVTELSPGWRLDYERDPRWGPALGRPPGMLDPAVVNSARFRRASFPAIALHASAIALAHFYDDVRRPDGWVAHRLGHETWSACLEPAATGHDLVLDREVVWTLGFQRDEEDGRLEIGMGGAGGCSAWTEPNARYGAAFVSRGLGGHDRGEDVWRSIRSAYAPRP</sequence>
<dbReference type="Gene3D" id="3.40.710.10">
    <property type="entry name" value="DD-peptidase/beta-lactamase superfamily"/>
    <property type="match status" value="1"/>
</dbReference>
<dbReference type="Pfam" id="PF00144">
    <property type="entry name" value="Beta-lactamase"/>
    <property type="match status" value="1"/>
</dbReference>
<evidence type="ECO:0000259" key="2">
    <source>
        <dbReference type="Pfam" id="PF00144"/>
    </source>
</evidence>
<keyword evidence="4" id="KW-1185">Reference proteome</keyword>
<organism evidence="3 4">
    <name type="scientific">Nocardioides eburneiflavus</name>
    <dbReference type="NCBI Taxonomy" id="2518372"/>
    <lineage>
        <taxon>Bacteria</taxon>
        <taxon>Bacillati</taxon>
        <taxon>Actinomycetota</taxon>
        <taxon>Actinomycetes</taxon>
        <taxon>Propionibacteriales</taxon>
        <taxon>Nocardioidaceae</taxon>
        <taxon>Nocardioides</taxon>
    </lineage>
</organism>
<evidence type="ECO:0000313" key="4">
    <source>
        <dbReference type="Proteomes" id="UP000297496"/>
    </source>
</evidence>
<comment type="caution">
    <text evidence="3">The sequence shown here is derived from an EMBL/GenBank/DDBJ whole genome shotgun (WGS) entry which is preliminary data.</text>
</comment>
<proteinExistence type="predicted"/>
<feature type="region of interest" description="Disordered" evidence="1">
    <location>
        <begin position="1"/>
        <end position="20"/>
    </location>
</feature>
<name>A0A4Z1CH98_9ACTN</name>
<dbReference type="PANTHER" id="PTHR43319:SF3">
    <property type="entry name" value="BETA-LACTAMASE-RELATED DOMAIN-CONTAINING PROTEIN"/>
    <property type="match status" value="1"/>
</dbReference>
<feature type="domain" description="Beta-lactamase-related" evidence="2">
    <location>
        <begin position="29"/>
        <end position="374"/>
    </location>
</feature>
<dbReference type="PANTHER" id="PTHR43319">
    <property type="entry name" value="BETA-LACTAMASE-RELATED"/>
    <property type="match status" value="1"/>
</dbReference>
<evidence type="ECO:0000313" key="3">
    <source>
        <dbReference type="EMBL" id="TGN65448.1"/>
    </source>
</evidence>
<evidence type="ECO:0000256" key="1">
    <source>
        <dbReference type="SAM" id="MobiDB-lite"/>
    </source>
</evidence>
<dbReference type="SUPFAM" id="SSF56601">
    <property type="entry name" value="beta-lactamase/transpeptidase-like"/>
    <property type="match status" value="1"/>
</dbReference>
<dbReference type="EMBL" id="SRRO01000001">
    <property type="protein sequence ID" value="TGN65448.1"/>
    <property type="molecule type" value="Genomic_DNA"/>
</dbReference>
<gene>
    <name evidence="3" type="ORF">EXE59_16875</name>
</gene>
<keyword evidence="3" id="KW-0378">Hydrolase</keyword>
<dbReference type="InterPro" id="IPR012338">
    <property type="entry name" value="Beta-lactam/transpept-like"/>
</dbReference>
<dbReference type="OrthoDB" id="9809635at2"/>
<dbReference type="InterPro" id="IPR001466">
    <property type="entry name" value="Beta-lactam-related"/>
</dbReference>
<dbReference type="InterPro" id="IPR052907">
    <property type="entry name" value="Beta-lactamase/esterase"/>
</dbReference>